<dbReference type="EMBL" id="VKGK01000005">
    <property type="protein sequence ID" value="TRY15192.1"/>
    <property type="molecule type" value="Genomic_DNA"/>
</dbReference>
<evidence type="ECO:0000313" key="4">
    <source>
        <dbReference type="Proteomes" id="UP000318126"/>
    </source>
</evidence>
<dbReference type="Proteomes" id="UP000318126">
    <property type="component" value="Unassembled WGS sequence"/>
</dbReference>
<name>A0A553JRV6_SHEHA</name>
<dbReference type="SUPFAM" id="SSF55073">
    <property type="entry name" value="Nucleotide cyclase"/>
    <property type="match status" value="1"/>
</dbReference>
<dbReference type="SMART" id="SM00267">
    <property type="entry name" value="GGDEF"/>
    <property type="match status" value="1"/>
</dbReference>
<dbReference type="SUPFAM" id="SSF55781">
    <property type="entry name" value="GAF domain-like"/>
    <property type="match status" value="1"/>
</dbReference>
<accession>A0A553JRV6</accession>
<dbReference type="AlphaFoldDB" id="A0A553JRV6"/>
<dbReference type="Pfam" id="PF08448">
    <property type="entry name" value="PAS_4"/>
    <property type="match status" value="1"/>
</dbReference>
<dbReference type="InterPro" id="IPR035965">
    <property type="entry name" value="PAS-like_dom_sf"/>
</dbReference>
<dbReference type="Gene3D" id="3.30.70.270">
    <property type="match status" value="1"/>
</dbReference>
<dbReference type="PROSITE" id="PS50887">
    <property type="entry name" value="GGDEF"/>
    <property type="match status" value="1"/>
</dbReference>
<organism evidence="3 4">
    <name type="scientific">Shewanella hanedai</name>
    <name type="common">Alteromonas hanedai</name>
    <dbReference type="NCBI Taxonomy" id="25"/>
    <lineage>
        <taxon>Bacteria</taxon>
        <taxon>Pseudomonadati</taxon>
        <taxon>Pseudomonadota</taxon>
        <taxon>Gammaproteobacteria</taxon>
        <taxon>Alteromonadales</taxon>
        <taxon>Shewanellaceae</taxon>
        <taxon>Shewanella</taxon>
    </lineage>
</organism>
<dbReference type="PROSITE" id="PS50113">
    <property type="entry name" value="PAC"/>
    <property type="match status" value="1"/>
</dbReference>
<dbReference type="InterPro" id="IPR052155">
    <property type="entry name" value="Biofilm_reg_signaling"/>
</dbReference>
<dbReference type="SUPFAM" id="SSF55785">
    <property type="entry name" value="PYP-like sensor domain (PAS domain)"/>
    <property type="match status" value="1"/>
</dbReference>
<dbReference type="InterPro" id="IPR029787">
    <property type="entry name" value="Nucleotide_cyclase"/>
</dbReference>
<dbReference type="InterPro" id="IPR000700">
    <property type="entry name" value="PAS-assoc_C"/>
</dbReference>
<gene>
    <name evidence="3" type="ORF">FN961_05855</name>
</gene>
<dbReference type="PANTHER" id="PTHR44757:SF2">
    <property type="entry name" value="BIOFILM ARCHITECTURE MAINTENANCE PROTEIN MBAA"/>
    <property type="match status" value="1"/>
</dbReference>
<dbReference type="Pfam" id="PF00990">
    <property type="entry name" value="GGDEF"/>
    <property type="match status" value="1"/>
</dbReference>
<sequence length="469" mass="53459">MTDIEEALALLAAPCTDERFFQRALKALALVTQCRWAAFARPSETLGKAEVVAFCDLKHSVPGFEFDLKGSPCEAIYQQRYPDTHLLYAKDLQTRFPNFQLIKDLGANSYQAELILDDDGMPIGHILVMDILPQTESMKSKEFFRLLAQRIGVEYKRLLISRELALHKQMVAVTEHLMSFVDDTYTYQVVSKGYESLFNKPAAEIVGKTIEQIHGEQVFEQHLKPLIDRTLKGETVQTQVWIQPPDNTSPRYMNTLHNPYYNEKGHIVGVIVSAHDITDIHAAKEKIQRLANYDPLTEVLNRRALFEDMESKLRAQEQHKLQLAVLYIDLDGFKQINDRHGHQQGDKVLRYVASIIRDTTSDNEVVARIGGDEFILLASFPHGESLESYELQLENLCERLCSQLFIHVDIEEQSLPLSASIGHYLVNDASMELSSIISKADKDMYRNKRNEKLGLLSISTDFIHQPPSQ</sequence>
<comment type="caution">
    <text evidence="3">The sequence shown here is derived from an EMBL/GenBank/DDBJ whole genome shotgun (WGS) entry which is preliminary data.</text>
</comment>
<dbReference type="Gene3D" id="3.30.450.20">
    <property type="entry name" value="PAS domain"/>
    <property type="match status" value="1"/>
</dbReference>
<evidence type="ECO:0000259" key="2">
    <source>
        <dbReference type="PROSITE" id="PS50887"/>
    </source>
</evidence>
<dbReference type="InterPro" id="IPR000160">
    <property type="entry name" value="GGDEF_dom"/>
</dbReference>
<dbReference type="CDD" id="cd01949">
    <property type="entry name" value="GGDEF"/>
    <property type="match status" value="1"/>
</dbReference>
<dbReference type="InterPro" id="IPR043128">
    <property type="entry name" value="Rev_trsase/Diguanyl_cyclase"/>
</dbReference>
<proteinExistence type="predicted"/>
<dbReference type="PANTHER" id="PTHR44757">
    <property type="entry name" value="DIGUANYLATE CYCLASE DGCP"/>
    <property type="match status" value="1"/>
</dbReference>
<dbReference type="OrthoDB" id="92309at2"/>
<evidence type="ECO:0000313" key="3">
    <source>
        <dbReference type="EMBL" id="TRY15192.1"/>
    </source>
</evidence>
<keyword evidence="4" id="KW-1185">Reference proteome</keyword>
<dbReference type="InterPro" id="IPR000014">
    <property type="entry name" value="PAS"/>
</dbReference>
<protein>
    <submittedName>
        <fullName evidence="3">GGDEF domain-containing protein</fullName>
    </submittedName>
</protein>
<dbReference type="NCBIfam" id="TIGR00254">
    <property type="entry name" value="GGDEF"/>
    <property type="match status" value="1"/>
</dbReference>
<feature type="domain" description="GGDEF" evidence="2">
    <location>
        <begin position="321"/>
        <end position="460"/>
    </location>
</feature>
<dbReference type="InterPro" id="IPR013656">
    <property type="entry name" value="PAS_4"/>
</dbReference>
<dbReference type="RefSeq" id="WP_143563625.1">
    <property type="nucleotide sequence ID" value="NZ_BMPL01000004.1"/>
</dbReference>
<feature type="domain" description="PAC" evidence="1">
    <location>
        <begin position="236"/>
        <end position="289"/>
    </location>
</feature>
<reference evidence="4" key="1">
    <citation type="submission" date="2019-07" db="EMBL/GenBank/DDBJ databases">
        <title>Shewanella sp. YLB-08 draft genomic sequence.</title>
        <authorList>
            <person name="Yu L."/>
        </authorList>
    </citation>
    <scope>NUCLEOTIDE SEQUENCE [LARGE SCALE GENOMIC DNA]</scope>
    <source>
        <strain evidence="4">JCM 20706</strain>
    </source>
</reference>
<evidence type="ECO:0000259" key="1">
    <source>
        <dbReference type="PROSITE" id="PS50113"/>
    </source>
</evidence>
<dbReference type="NCBIfam" id="TIGR00229">
    <property type="entry name" value="sensory_box"/>
    <property type="match status" value="1"/>
</dbReference>